<feature type="domain" description="HTH araC/xylS-type" evidence="5">
    <location>
        <begin position="437"/>
        <end position="535"/>
    </location>
</feature>
<accession>A0ABW3UKV6</accession>
<dbReference type="InterPro" id="IPR018060">
    <property type="entry name" value="HTH_AraC"/>
</dbReference>
<dbReference type="InterPro" id="IPR011006">
    <property type="entry name" value="CheY-like_superfamily"/>
</dbReference>
<dbReference type="PANTHER" id="PTHR43280">
    <property type="entry name" value="ARAC-FAMILY TRANSCRIPTIONAL REGULATOR"/>
    <property type="match status" value="1"/>
</dbReference>
<sequence>MKAIIVDDEKHVREAVKLLVDWKHFGINEIFEAQDGGEAIKLIQEHQPQLIFTDMMMPVKSGLELLEWLAAHYASGKTIVISGHDDFQLVRHTVKHGGVDYILKPIDAEQLHAAVSKALECWVREEEERHRQRLSNIEMNQIRPVYWEKLLSNLIAEPSTYEAYASALDREFGLSRSVKECRLAIMTLDTMNAVLKKKFDANSDLLFFSITNIGNEILREGRRGVAYRYWNSEGEIIILLFGPDDSWNNLLTAIQRGMAAALRSSLDIGVSRVHPFPAGLPAAYKDARTALRRRNLLTKDKRVYLLPDPLPALQPMLSFSDFAEQLRLAVQSGSAEQIGKAVDDWIAAVNKLEVITLEQLELWWNEYNVMRSRWLAEWFGEKPPELQTWLNSAPFTIPSDEAGSLSIPVWRKHLTESLTELSKHLLDHQHRDQNVIYEIAKYIQNHYHQDITLQEIANHFYLSREYISRKFKQEFKVNLSDYLSDIRVEKAKLLLLNPHLRIAQVAEMVGYDDEKYFSKVFKKTVGLSPNEYRKVNQP</sequence>
<dbReference type="SUPFAM" id="SSF52172">
    <property type="entry name" value="CheY-like"/>
    <property type="match status" value="1"/>
</dbReference>
<dbReference type="SMART" id="SM00448">
    <property type="entry name" value="REC"/>
    <property type="match status" value="1"/>
</dbReference>
<dbReference type="PROSITE" id="PS50110">
    <property type="entry name" value="RESPONSE_REGULATORY"/>
    <property type="match status" value="1"/>
</dbReference>
<reference evidence="8" key="1">
    <citation type="journal article" date="2019" name="Int. J. Syst. Evol. Microbiol.">
        <title>The Global Catalogue of Microorganisms (GCM) 10K type strain sequencing project: providing services to taxonomists for standard genome sequencing and annotation.</title>
        <authorList>
            <consortium name="The Broad Institute Genomics Platform"/>
            <consortium name="The Broad Institute Genome Sequencing Center for Infectious Disease"/>
            <person name="Wu L."/>
            <person name="Ma J."/>
        </authorList>
    </citation>
    <scope>NUCLEOTIDE SEQUENCE [LARGE SCALE GENOMIC DNA]</scope>
    <source>
        <strain evidence="8">CCUG 53270</strain>
    </source>
</reference>
<dbReference type="PANTHER" id="PTHR43280:SF10">
    <property type="entry name" value="REGULATORY PROTEIN POCR"/>
    <property type="match status" value="1"/>
</dbReference>
<evidence type="ECO:0000256" key="4">
    <source>
        <dbReference type="PROSITE-ProRule" id="PRU00169"/>
    </source>
</evidence>
<dbReference type="PROSITE" id="PS00041">
    <property type="entry name" value="HTH_ARAC_FAMILY_1"/>
    <property type="match status" value="1"/>
</dbReference>
<dbReference type="SUPFAM" id="SSF46689">
    <property type="entry name" value="Homeodomain-like"/>
    <property type="match status" value="2"/>
</dbReference>
<keyword evidence="1" id="KW-0805">Transcription regulation</keyword>
<dbReference type="PROSITE" id="PS01124">
    <property type="entry name" value="HTH_ARAC_FAMILY_2"/>
    <property type="match status" value="1"/>
</dbReference>
<evidence type="ECO:0000256" key="1">
    <source>
        <dbReference type="ARBA" id="ARBA00023015"/>
    </source>
</evidence>
<protein>
    <submittedName>
        <fullName evidence="7">Response regulator</fullName>
    </submittedName>
</protein>
<dbReference type="InterPro" id="IPR018062">
    <property type="entry name" value="HTH_AraC-typ_CS"/>
</dbReference>
<gene>
    <name evidence="7" type="ORF">ACFQ4B_08795</name>
</gene>
<evidence type="ECO:0000259" key="5">
    <source>
        <dbReference type="PROSITE" id="PS01124"/>
    </source>
</evidence>
<dbReference type="Proteomes" id="UP001597180">
    <property type="component" value="Unassembled WGS sequence"/>
</dbReference>
<evidence type="ECO:0000259" key="6">
    <source>
        <dbReference type="PROSITE" id="PS50110"/>
    </source>
</evidence>
<dbReference type="SMART" id="SM00342">
    <property type="entry name" value="HTH_ARAC"/>
    <property type="match status" value="1"/>
</dbReference>
<dbReference type="EMBL" id="JBHTLU010000013">
    <property type="protein sequence ID" value="MFD1220215.1"/>
    <property type="molecule type" value="Genomic_DNA"/>
</dbReference>
<comment type="caution">
    <text evidence="7">The sequence shown here is derived from an EMBL/GenBank/DDBJ whole genome shotgun (WGS) entry which is preliminary data.</text>
</comment>
<dbReference type="Pfam" id="PF00072">
    <property type="entry name" value="Response_reg"/>
    <property type="match status" value="1"/>
</dbReference>
<evidence type="ECO:0000256" key="2">
    <source>
        <dbReference type="ARBA" id="ARBA00023125"/>
    </source>
</evidence>
<dbReference type="InterPro" id="IPR041522">
    <property type="entry name" value="CdaR_GGDEF"/>
</dbReference>
<dbReference type="PRINTS" id="PR00032">
    <property type="entry name" value="HTHARAC"/>
</dbReference>
<dbReference type="CDD" id="cd17536">
    <property type="entry name" value="REC_YesN-like"/>
    <property type="match status" value="1"/>
</dbReference>
<feature type="modified residue" description="4-aspartylphosphate" evidence="4">
    <location>
        <position position="54"/>
    </location>
</feature>
<dbReference type="Pfam" id="PF17853">
    <property type="entry name" value="GGDEF_2"/>
    <property type="match status" value="1"/>
</dbReference>
<dbReference type="Pfam" id="PF12833">
    <property type="entry name" value="HTH_18"/>
    <property type="match status" value="1"/>
</dbReference>
<proteinExistence type="predicted"/>
<keyword evidence="2" id="KW-0238">DNA-binding</keyword>
<dbReference type="InterPro" id="IPR020449">
    <property type="entry name" value="Tscrpt_reg_AraC-type_HTH"/>
</dbReference>
<evidence type="ECO:0000313" key="7">
    <source>
        <dbReference type="EMBL" id="MFD1220215.1"/>
    </source>
</evidence>
<dbReference type="Gene3D" id="1.10.10.60">
    <property type="entry name" value="Homeodomain-like"/>
    <property type="match status" value="2"/>
</dbReference>
<feature type="domain" description="Response regulatory" evidence="6">
    <location>
        <begin position="2"/>
        <end position="119"/>
    </location>
</feature>
<dbReference type="Gene3D" id="3.40.50.2300">
    <property type="match status" value="1"/>
</dbReference>
<dbReference type="InterPro" id="IPR001789">
    <property type="entry name" value="Sig_transdc_resp-reg_receiver"/>
</dbReference>
<organism evidence="7 8">
    <name type="scientific">Paenibacillus vulneris</name>
    <dbReference type="NCBI Taxonomy" id="1133364"/>
    <lineage>
        <taxon>Bacteria</taxon>
        <taxon>Bacillati</taxon>
        <taxon>Bacillota</taxon>
        <taxon>Bacilli</taxon>
        <taxon>Bacillales</taxon>
        <taxon>Paenibacillaceae</taxon>
        <taxon>Paenibacillus</taxon>
    </lineage>
</organism>
<keyword evidence="8" id="KW-1185">Reference proteome</keyword>
<evidence type="ECO:0000256" key="3">
    <source>
        <dbReference type="ARBA" id="ARBA00023163"/>
    </source>
</evidence>
<dbReference type="InterPro" id="IPR009057">
    <property type="entry name" value="Homeodomain-like_sf"/>
</dbReference>
<dbReference type="RefSeq" id="WP_345586955.1">
    <property type="nucleotide sequence ID" value="NZ_BAABJG010000006.1"/>
</dbReference>
<evidence type="ECO:0000313" key="8">
    <source>
        <dbReference type="Proteomes" id="UP001597180"/>
    </source>
</evidence>
<keyword evidence="4" id="KW-0597">Phosphoprotein</keyword>
<name>A0ABW3UKV6_9BACL</name>
<keyword evidence="3" id="KW-0804">Transcription</keyword>